<keyword evidence="5" id="KW-0326">Glycosidase</keyword>
<dbReference type="InterPro" id="IPR006102">
    <property type="entry name" value="Ig-like_GH2"/>
</dbReference>
<evidence type="ECO:0000313" key="10">
    <source>
        <dbReference type="Proteomes" id="UP000297861"/>
    </source>
</evidence>
<dbReference type="EMBL" id="SOML01000008">
    <property type="protein sequence ID" value="TFD95347.1"/>
    <property type="molecule type" value="Genomic_DNA"/>
</dbReference>
<keyword evidence="4" id="KW-0378">Hydrolase</keyword>
<organism evidence="9 10">
    <name type="scientific">Dysgonomonas capnocytophagoides</name>
    <dbReference type="NCBI Taxonomy" id="45254"/>
    <lineage>
        <taxon>Bacteria</taxon>
        <taxon>Pseudomonadati</taxon>
        <taxon>Bacteroidota</taxon>
        <taxon>Bacteroidia</taxon>
        <taxon>Bacteroidales</taxon>
        <taxon>Dysgonomonadaceae</taxon>
        <taxon>Dysgonomonas</taxon>
    </lineage>
</organism>
<comment type="similarity">
    <text evidence="2">Belongs to the glycosyl hydrolase 2 family.</text>
</comment>
<reference evidence="9 10" key="1">
    <citation type="submission" date="2019-03" db="EMBL/GenBank/DDBJ databases">
        <title>San Antonio Military Medical Center submission to MRSN (WRAIR), pending publication.</title>
        <authorList>
            <person name="Blyth D.M."/>
            <person name="Mccarthy S.L."/>
            <person name="Schall S.E."/>
            <person name="Stam J.A."/>
            <person name="Ong A.C."/>
            <person name="Mcgann P.T."/>
        </authorList>
    </citation>
    <scope>NUCLEOTIDE SEQUENCE [LARGE SCALE GENOMIC DNA]</scope>
    <source>
        <strain evidence="9 10">MRSN571793</strain>
    </source>
</reference>
<keyword evidence="10" id="KW-1185">Reference proteome</keyword>
<feature type="domain" description="Glycosyl hydrolases family 2 sugar binding" evidence="8">
    <location>
        <begin position="35"/>
        <end position="219"/>
    </location>
</feature>
<dbReference type="InterPro" id="IPR006104">
    <property type="entry name" value="Glyco_hydro_2_N"/>
</dbReference>
<evidence type="ECO:0000256" key="4">
    <source>
        <dbReference type="ARBA" id="ARBA00022801"/>
    </source>
</evidence>
<comment type="catalytic activity">
    <reaction evidence="1">
        <text>Hydrolysis of terminal non-reducing beta-D-galactose residues in beta-D-galactosides.</text>
        <dbReference type="EC" id="3.2.1.23"/>
    </reaction>
</comment>
<dbReference type="InterPro" id="IPR036156">
    <property type="entry name" value="Beta-gal/glucu_dom_sf"/>
</dbReference>
<sequence length="963" mass="110760">MNFLPQRLFKFYLFVFFSLTGISMTGAQTNKTIDLKGIWRFDTDRKDTGVQERWFSKKLPDKITLPGSMTENYKGDDVTLHTEWTASIYDSSFFYNPRLEKFRKQDNLKLPFWLTPVKYYVGVAWYQTDIEVPASWNGDLIQLFLERPHTETRVWINDKEIGMQNSLCVPHIFEISRYLKKGKNTISLRIDNRTKDIDVGKDSHSITDQTQGNWNGVVGRLELQAIPQTFIEDVQIYPDVQAKKALVKLNIEGKSSGTITLEAQSFNGDRKHTVTPLTVQFSAKGNQTPVEIELPMGNDMLTWNEFHPNLYKLKVTLNTGKKTDIREVQFGMRDFSIKGKYFYVNGQKTILRGTVENCVFPLTGYAPMDVASWERVFRICKDFGLNHMRFHSFCPPEAAFKAADLVGFYLQPEGPSWPNHGSSLGDGRPVDDYLWEESKRIVKEYGNYPSFCMFAIGNEPRGRWVAWVSKFVDYWKATDSRRVYTGASVGNSWAWQPRNEFHVKAGARGLAWEQMPESNSDYRARIDTVKQPYVSHETGQWCVFPDFTEIKKYTGVMRARNFELFREDLKDRNMGDLSAEFLQASGKLQALCYKHEIEKTLRTPDYAGFQLLSLNDYSGQGTALVGVLNAFWEEKGYINAWEFRRFCAPTVLLSRMDKFVFTNNETMTANIEAANFGEKELKQQPTDWKVTDAYGKILAKGQLAAKDITIGNCQQLGTINLPLNTFDKAQKLNLEVSFACSDVSNNWDFWVYPQTLPEVNTSGIYITDKLDDQAQSTLNNGGKVLLLTAGKIEQGKDVVQYLTPAFWNTSWFKMRPPHTVGTLINNYHPILEDFPTDTYTNVQWWELIYKAQTMEMNNFPASFQPIVQTIDTWFINRKLGMLFEAKVGNGKIVVCSADLRSDLQNRPVARQLYYSIVQYMNSHKFNPEQTLNISVIEDLFKKEGERLNINTKDAPDELKNKVL</sequence>
<evidence type="ECO:0000256" key="2">
    <source>
        <dbReference type="ARBA" id="ARBA00007401"/>
    </source>
</evidence>
<dbReference type="PANTHER" id="PTHR46323:SF2">
    <property type="entry name" value="BETA-GALACTOSIDASE"/>
    <property type="match status" value="1"/>
</dbReference>
<dbReference type="Gene3D" id="2.60.120.260">
    <property type="entry name" value="Galactose-binding domain-like"/>
    <property type="match status" value="1"/>
</dbReference>
<dbReference type="PANTHER" id="PTHR46323">
    <property type="entry name" value="BETA-GALACTOSIDASE"/>
    <property type="match status" value="1"/>
</dbReference>
<dbReference type="InterPro" id="IPR013783">
    <property type="entry name" value="Ig-like_fold"/>
</dbReference>
<evidence type="ECO:0000256" key="3">
    <source>
        <dbReference type="ARBA" id="ARBA00012756"/>
    </source>
</evidence>
<dbReference type="RefSeq" id="WP_134436750.1">
    <property type="nucleotide sequence ID" value="NZ_SOML01000008.1"/>
</dbReference>
<dbReference type="InterPro" id="IPR017853">
    <property type="entry name" value="GH"/>
</dbReference>
<dbReference type="SUPFAM" id="SSF51445">
    <property type="entry name" value="(Trans)glycosidases"/>
    <property type="match status" value="1"/>
</dbReference>
<evidence type="ECO:0000256" key="1">
    <source>
        <dbReference type="ARBA" id="ARBA00001412"/>
    </source>
</evidence>
<dbReference type="Pfam" id="PF00703">
    <property type="entry name" value="Glyco_hydro_2"/>
    <property type="match status" value="1"/>
</dbReference>
<name>A0A4Y8KY29_9BACT</name>
<dbReference type="AlphaFoldDB" id="A0A4Y8KY29"/>
<feature type="signal peptide" evidence="6">
    <location>
        <begin position="1"/>
        <end position="27"/>
    </location>
</feature>
<dbReference type="GO" id="GO:0005990">
    <property type="term" value="P:lactose catabolic process"/>
    <property type="evidence" value="ECO:0007669"/>
    <property type="project" value="TreeGrafter"/>
</dbReference>
<evidence type="ECO:0000256" key="6">
    <source>
        <dbReference type="SAM" id="SignalP"/>
    </source>
</evidence>
<proteinExistence type="inferred from homology"/>
<dbReference type="InterPro" id="IPR050347">
    <property type="entry name" value="Bact_Beta-galactosidase"/>
</dbReference>
<dbReference type="Pfam" id="PF02837">
    <property type="entry name" value="Glyco_hydro_2_N"/>
    <property type="match status" value="1"/>
</dbReference>
<comment type="caution">
    <text evidence="9">The sequence shown here is derived from an EMBL/GenBank/DDBJ whole genome shotgun (WGS) entry which is preliminary data.</text>
</comment>
<dbReference type="EC" id="3.2.1.23" evidence="3"/>
<feature type="chain" id="PRO_5021451651" description="beta-galactosidase" evidence="6">
    <location>
        <begin position="28"/>
        <end position="963"/>
    </location>
</feature>
<dbReference type="Proteomes" id="UP000297861">
    <property type="component" value="Unassembled WGS sequence"/>
</dbReference>
<feature type="domain" description="Glycoside hydrolase family 2 immunoglobulin-like beta-sandwich" evidence="7">
    <location>
        <begin position="229"/>
        <end position="333"/>
    </location>
</feature>
<protein>
    <recommendedName>
        <fullName evidence="3">beta-galactosidase</fullName>
        <ecNumber evidence="3">3.2.1.23</ecNumber>
    </recommendedName>
</protein>
<dbReference type="OrthoDB" id="9801077at2"/>
<dbReference type="InterPro" id="IPR008979">
    <property type="entry name" value="Galactose-bd-like_sf"/>
</dbReference>
<dbReference type="SUPFAM" id="SSF49785">
    <property type="entry name" value="Galactose-binding domain-like"/>
    <property type="match status" value="1"/>
</dbReference>
<keyword evidence="6" id="KW-0732">Signal</keyword>
<accession>A0A4Y8KY29</accession>
<evidence type="ECO:0000259" key="7">
    <source>
        <dbReference type="Pfam" id="PF00703"/>
    </source>
</evidence>
<evidence type="ECO:0000313" key="9">
    <source>
        <dbReference type="EMBL" id="TFD95347.1"/>
    </source>
</evidence>
<dbReference type="SUPFAM" id="SSF49303">
    <property type="entry name" value="beta-Galactosidase/glucuronidase domain"/>
    <property type="match status" value="1"/>
</dbReference>
<evidence type="ECO:0000256" key="5">
    <source>
        <dbReference type="ARBA" id="ARBA00023295"/>
    </source>
</evidence>
<gene>
    <name evidence="9" type="ORF">E2605_13080</name>
</gene>
<dbReference type="Gene3D" id="3.20.20.80">
    <property type="entry name" value="Glycosidases"/>
    <property type="match status" value="1"/>
</dbReference>
<dbReference type="GO" id="GO:0009341">
    <property type="term" value="C:beta-galactosidase complex"/>
    <property type="evidence" value="ECO:0007669"/>
    <property type="project" value="TreeGrafter"/>
</dbReference>
<evidence type="ECO:0000259" key="8">
    <source>
        <dbReference type="Pfam" id="PF02837"/>
    </source>
</evidence>
<dbReference type="GO" id="GO:0004565">
    <property type="term" value="F:beta-galactosidase activity"/>
    <property type="evidence" value="ECO:0007669"/>
    <property type="project" value="UniProtKB-EC"/>
</dbReference>
<dbReference type="Gene3D" id="2.60.40.10">
    <property type="entry name" value="Immunoglobulins"/>
    <property type="match status" value="1"/>
</dbReference>
<dbReference type="STRING" id="1121485.GCA_000426485_01440"/>